<dbReference type="EMBL" id="BAABME010008175">
    <property type="protein sequence ID" value="GAA0172539.1"/>
    <property type="molecule type" value="Genomic_DNA"/>
</dbReference>
<evidence type="ECO:0000313" key="1">
    <source>
        <dbReference type="EMBL" id="GAA0172539.1"/>
    </source>
</evidence>
<evidence type="ECO:0000313" key="2">
    <source>
        <dbReference type="Proteomes" id="UP001454036"/>
    </source>
</evidence>
<protein>
    <submittedName>
        <fullName evidence="1">Uncharacterized protein</fullName>
    </submittedName>
</protein>
<organism evidence="1 2">
    <name type="scientific">Lithospermum erythrorhizon</name>
    <name type="common">Purple gromwell</name>
    <name type="synonym">Lithospermum officinale var. erythrorhizon</name>
    <dbReference type="NCBI Taxonomy" id="34254"/>
    <lineage>
        <taxon>Eukaryota</taxon>
        <taxon>Viridiplantae</taxon>
        <taxon>Streptophyta</taxon>
        <taxon>Embryophyta</taxon>
        <taxon>Tracheophyta</taxon>
        <taxon>Spermatophyta</taxon>
        <taxon>Magnoliopsida</taxon>
        <taxon>eudicotyledons</taxon>
        <taxon>Gunneridae</taxon>
        <taxon>Pentapetalae</taxon>
        <taxon>asterids</taxon>
        <taxon>lamiids</taxon>
        <taxon>Boraginales</taxon>
        <taxon>Boraginaceae</taxon>
        <taxon>Boraginoideae</taxon>
        <taxon>Lithospermeae</taxon>
        <taxon>Lithospermum</taxon>
    </lineage>
</organism>
<dbReference type="Proteomes" id="UP001454036">
    <property type="component" value="Unassembled WGS sequence"/>
</dbReference>
<comment type="caution">
    <text evidence="1">The sequence shown here is derived from an EMBL/GenBank/DDBJ whole genome shotgun (WGS) entry which is preliminary data.</text>
</comment>
<sequence length="143" mass="16304">MEPSKRYKEWISTNPRRYKLEVSSFGNQEELYRKLWDGPLLLCVSAEDIPKVLVEVYEDLVLRSFSASHPKEQNKLSPKWERPYLMKRILGPGTYQLEDLDVWAPSAEGEFEWGTLGFVFKGGRMGMGSGSTTSLEAPCPKIA</sequence>
<keyword evidence="2" id="KW-1185">Reference proteome</keyword>
<accession>A0AAV3R9I5</accession>
<dbReference type="AlphaFoldDB" id="A0AAV3R9I5"/>
<reference evidence="1 2" key="1">
    <citation type="submission" date="2024-01" db="EMBL/GenBank/DDBJ databases">
        <title>The complete chloroplast genome sequence of Lithospermum erythrorhizon: insights into the phylogenetic relationship among Boraginaceae species and the maternal lineages of purple gromwells.</title>
        <authorList>
            <person name="Okada T."/>
            <person name="Watanabe K."/>
        </authorList>
    </citation>
    <scope>NUCLEOTIDE SEQUENCE [LARGE SCALE GENOMIC DNA]</scope>
</reference>
<name>A0AAV3R9I5_LITER</name>
<gene>
    <name evidence="1" type="ORF">LIER_26346</name>
</gene>
<proteinExistence type="predicted"/>